<organism evidence="4 5">
    <name type="scientific">Glycomyces niveus</name>
    <dbReference type="NCBI Taxonomy" id="2820287"/>
    <lineage>
        <taxon>Bacteria</taxon>
        <taxon>Bacillati</taxon>
        <taxon>Actinomycetota</taxon>
        <taxon>Actinomycetes</taxon>
        <taxon>Glycomycetales</taxon>
        <taxon>Glycomycetaceae</taxon>
        <taxon>Glycomyces</taxon>
    </lineage>
</organism>
<dbReference type="PANTHER" id="PTHR43685">
    <property type="entry name" value="GLYCOSYLTRANSFERASE"/>
    <property type="match status" value="1"/>
</dbReference>
<reference evidence="4 5" key="1">
    <citation type="submission" date="2021-03" db="EMBL/GenBank/DDBJ databases">
        <title>Glycomyces sp. nov., a novel actinomycete isolated from soil.</title>
        <authorList>
            <person name="Yang X."/>
            <person name="Xu X."/>
        </authorList>
    </citation>
    <scope>NUCLEOTIDE SEQUENCE [LARGE SCALE GENOMIC DNA]</scope>
    <source>
        <strain evidence="4 5">NEAU-S30</strain>
    </source>
</reference>
<keyword evidence="5" id="KW-1185">Reference proteome</keyword>
<feature type="region of interest" description="Disordered" evidence="1">
    <location>
        <begin position="627"/>
        <end position="686"/>
    </location>
</feature>
<dbReference type="CDD" id="cd00761">
    <property type="entry name" value="Glyco_tranf_GTA_type"/>
    <property type="match status" value="1"/>
</dbReference>
<dbReference type="Proteomes" id="UP000681341">
    <property type="component" value="Unassembled WGS sequence"/>
</dbReference>
<dbReference type="PANTHER" id="PTHR43685:SF2">
    <property type="entry name" value="GLYCOSYLTRANSFERASE 2-LIKE DOMAIN-CONTAINING PROTEIN"/>
    <property type="match status" value="1"/>
</dbReference>
<dbReference type="Gene3D" id="3.90.550.10">
    <property type="entry name" value="Spore Coat Polysaccharide Biosynthesis Protein SpsA, Chain A"/>
    <property type="match status" value="1"/>
</dbReference>
<dbReference type="InterPro" id="IPR001173">
    <property type="entry name" value="Glyco_trans_2-like"/>
</dbReference>
<dbReference type="RefSeq" id="WP_208496966.1">
    <property type="nucleotide sequence ID" value="NZ_JAGFNP010000007.1"/>
</dbReference>
<gene>
    <name evidence="4" type="ORF">J5V16_14000</name>
</gene>
<dbReference type="SUPFAM" id="SSF53448">
    <property type="entry name" value="Nucleotide-diphospho-sugar transferases"/>
    <property type="match status" value="1"/>
</dbReference>
<dbReference type="InterPro" id="IPR054028">
    <property type="entry name" value="TarS/TarP_linker"/>
</dbReference>
<accession>A0ABS3U6N0</accession>
<evidence type="ECO:0000313" key="5">
    <source>
        <dbReference type="Proteomes" id="UP000681341"/>
    </source>
</evidence>
<feature type="domain" description="TarS/TarP linker" evidence="3">
    <location>
        <begin position="221"/>
        <end position="316"/>
    </location>
</feature>
<proteinExistence type="predicted"/>
<name>A0ABS3U6N0_9ACTN</name>
<dbReference type="InterPro" id="IPR050834">
    <property type="entry name" value="Glycosyltransf_2"/>
</dbReference>
<dbReference type="Pfam" id="PF00535">
    <property type="entry name" value="Glycos_transf_2"/>
    <property type="match status" value="1"/>
</dbReference>
<evidence type="ECO:0000259" key="3">
    <source>
        <dbReference type="Pfam" id="PF22181"/>
    </source>
</evidence>
<dbReference type="InterPro" id="IPR029044">
    <property type="entry name" value="Nucleotide-diphossugar_trans"/>
</dbReference>
<evidence type="ECO:0000256" key="1">
    <source>
        <dbReference type="SAM" id="MobiDB-lite"/>
    </source>
</evidence>
<feature type="compositionally biased region" description="Low complexity" evidence="1">
    <location>
        <begin position="664"/>
        <end position="678"/>
    </location>
</feature>
<evidence type="ECO:0000259" key="2">
    <source>
        <dbReference type="Pfam" id="PF00535"/>
    </source>
</evidence>
<evidence type="ECO:0000313" key="4">
    <source>
        <dbReference type="EMBL" id="MBO3733936.1"/>
    </source>
</evidence>
<dbReference type="EMBL" id="JAGFNP010000007">
    <property type="protein sequence ID" value="MBO3733936.1"/>
    <property type="molecule type" value="Genomic_DNA"/>
</dbReference>
<dbReference type="Pfam" id="PF22181">
    <property type="entry name" value="TarS_linker"/>
    <property type="match status" value="1"/>
</dbReference>
<feature type="compositionally biased region" description="Basic and acidic residues" evidence="1">
    <location>
        <begin position="639"/>
        <end position="651"/>
    </location>
</feature>
<sequence>MAIKVSVVVAVRNIGGDIGRNVKSMLAQTMPGTDVEVLYVDDGSTDDSLERLERAAAGHAQLRVIRSEHAGSYAGPRNLGLERARGEFVLFVDDDDFLEPDALRRLYEFAVEHEADIVQPKLVAGFPEAAHPVYRRTAARCGLGDSDLAWALTDHQLFRRSFLAERGLRFDESKRVLEDAVFAAEAYCATERIGVYADYPVYQWRSRHHAVRGAGGLHEVEAWFAHAAALMDVFASKLEAGPARDRALGRVYESEVHGQLSRRIDWVDAGQGFDAWFEAARKTVAAHMPSTAGSSLGVFGRVAAALLERGDRDRLADWYRLARAVRVDAHLERAEWAADGGLELDATARLVWADGSPIRFERVEGRVFLDRSLAERFALEADLLDVTEEFESFTGALSVSHREEGLRWPCPAGFERTLAADAEGVVTVAFKVSGAIRTEADGARERLSRGLWDAHLELSGFGLARDLRLGADREAGIDLRPAVLGAPARGVLPFFTAVKGELTIDVGKKARALGDHLSGRAVARAGDRALLLDAATSPSTAPVGATLLVEDGAGDWYEVPASVRPFEGRWRLELPGPVAGLAPGEGRLFARLDPGGVPPLPLGAVRIGLDGALALPEDLLALGAQARRRSHPCHANGRTRTDDGEGQRDHPGLQPGQVHRTGHRLAAAPDAAGVGVRGAVRERRLQ</sequence>
<comment type="caution">
    <text evidence="4">The sequence shown here is derived from an EMBL/GenBank/DDBJ whole genome shotgun (WGS) entry which is preliminary data.</text>
</comment>
<protein>
    <submittedName>
        <fullName evidence="4">Glycosyltransferase family 2 protein</fullName>
    </submittedName>
</protein>
<feature type="domain" description="Glycosyltransferase 2-like" evidence="2">
    <location>
        <begin position="6"/>
        <end position="135"/>
    </location>
</feature>